<proteinExistence type="predicted"/>
<accession>A0A0J8B3I3</accession>
<reference evidence="1 2" key="1">
    <citation type="journal article" date="2014" name="Nature">
        <title>The genome of the recently domesticated crop plant sugar beet (Beta vulgaris).</title>
        <authorList>
            <person name="Dohm J.C."/>
            <person name="Minoche A.E."/>
            <person name="Holtgrawe D."/>
            <person name="Capella-Gutierrez S."/>
            <person name="Zakrzewski F."/>
            <person name="Tafer H."/>
            <person name="Rupp O."/>
            <person name="Sorensen T.R."/>
            <person name="Stracke R."/>
            <person name="Reinhardt R."/>
            <person name="Goesmann A."/>
            <person name="Kraft T."/>
            <person name="Schulz B."/>
            <person name="Stadler P.F."/>
            <person name="Schmidt T."/>
            <person name="Gabaldon T."/>
            <person name="Lehrach H."/>
            <person name="Weisshaar B."/>
            <person name="Himmelbauer H."/>
        </authorList>
    </citation>
    <scope>NUCLEOTIDE SEQUENCE [LARGE SCALE GENOMIC DNA]</scope>
    <source>
        <tissue evidence="1">Taproot</tissue>
    </source>
</reference>
<dbReference type="AlphaFoldDB" id="A0A0J8B3I3"/>
<evidence type="ECO:0000313" key="2">
    <source>
        <dbReference type="Proteomes" id="UP000035740"/>
    </source>
</evidence>
<dbReference type="Proteomes" id="UP000035740">
    <property type="component" value="Unassembled WGS sequence"/>
</dbReference>
<name>A0A0J8B3I3_BETVV</name>
<dbReference type="Gramene" id="KMS95536">
    <property type="protein sequence ID" value="KMS95536"/>
    <property type="gene ID" value="BVRB_007200"/>
</dbReference>
<gene>
    <name evidence="1" type="ORF">BVRB_007200</name>
</gene>
<organism evidence="1 2">
    <name type="scientific">Beta vulgaris subsp. vulgaris</name>
    <name type="common">Beet</name>
    <dbReference type="NCBI Taxonomy" id="3555"/>
    <lineage>
        <taxon>Eukaryota</taxon>
        <taxon>Viridiplantae</taxon>
        <taxon>Streptophyta</taxon>
        <taxon>Embryophyta</taxon>
        <taxon>Tracheophyta</taxon>
        <taxon>Spermatophyta</taxon>
        <taxon>Magnoliopsida</taxon>
        <taxon>eudicotyledons</taxon>
        <taxon>Gunneridae</taxon>
        <taxon>Pentapetalae</taxon>
        <taxon>Caryophyllales</taxon>
        <taxon>Chenopodiaceae</taxon>
        <taxon>Betoideae</taxon>
        <taxon>Beta</taxon>
    </lineage>
</organism>
<keyword evidence="2" id="KW-1185">Reference proteome</keyword>
<protein>
    <submittedName>
        <fullName evidence="1">Uncharacterized protein</fullName>
    </submittedName>
</protein>
<dbReference type="EMBL" id="KQ090455">
    <property type="protein sequence ID" value="KMS95536.1"/>
    <property type="molecule type" value="Genomic_DNA"/>
</dbReference>
<sequence>MRSSSSSPLHFFFHLPSPLLYRRPSSTAKTCARFLCGLACARVECGASSVVCRVRGLRASNEFEALCEGVVVVSGRAKGSSMRRECWASMCVAGVRGSSVGFVAAGASRADVRLCGGCA</sequence>
<evidence type="ECO:0000313" key="1">
    <source>
        <dbReference type="EMBL" id="KMS95536.1"/>
    </source>
</evidence>